<gene>
    <name evidence="3" type="ORF">S03H2_56699</name>
</gene>
<organism evidence="3">
    <name type="scientific">marine sediment metagenome</name>
    <dbReference type="NCBI Taxonomy" id="412755"/>
    <lineage>
        <taxon>unclassified sequences</taxon>
        <taxon>metagenomes</taxon>
        <taxon>ecological metagenomes</taxon>
    </lineage>
</organism>
<dbReference type="InterPro" id="IPR001944">
    <property type="entry name" value="Glycoside_Hdrlase_35"/>
</dbReference>
<sequence>MREVEIRNGTIYLKGKPLYISSADYPYYRDDTTNWDDRLKKLKECGINVITCYFPWRHHEQLINGKRFYDFTGKTQRNKDVIKFLKLCYENDLLVIAKPGPFIHAEINYGGLPDFVCPIKNPEIEAMLNHKYE</sequence>
<reference evidence="3" key="1">
    <citation type="journal article" date="2014" name="Front. Microbiol.">
        <title>High frequency of phylogenetically diverse reductive dehalogenase-homologous genes in deep subseafloor sedimentary metagenomes.</title>
        <authorList>
            <person name="Kawai M."/>
            <person name="Futagami T."/>
            <person name="Toyoda A."/>
            <person name="Takaki Y."/>
            <person name="Nishi S."/>
            <person name="Hori S."/>
            <person name="Arai W."/>
            <person name="Tsubouchi T."/>
            <person name="Morono Y."/>
            <person name="Uchiyama I."/>
            <person name="Ito T."/>
            <person name="Fujiyama A."/>
            <person name="Inagaki F."/>
            <person name="Takami H."/>
        </authorList>
    </citation>
    <scope>NUCLEOTIDE SEQUENCE</scope>
    <source>
        <strain evidence="3">Expedition CK06-06</strain>
    </source>
</reference>
<feature type="non-terminal residue" evidence="3">
    <location>
        <position position="133"/>
    </location>
</feature>
<accession>X1J516</accession>
<comment type="caution">
    <text evidence="3">The sequence shown here is derived from an EMBL/GenBank/DDBJ whole genome shotgun (WGS) entry which is preliminary data.</text>
</comment>
<dbReference type="PANTHER" id="PTHR23421">
    <property type="entry name" value="BETA-GALACTOSIDASE RELATED"/>
    <property type="match status" value="1"/>
</dbReference>
<dbReference type="InterPro" id="IPR031330">
    <property type="entry name" value="Gly_Hdrlase_35_cat"/>
</dbReference>
<evidence type="ECO:0000256" key="1">
    <source>
        <dbReference type="ARBA" id="ARBA00009809"/>
    </source>
</evidence>
<comment type="similarity">
    <text evidence="1">Belongs to the glycosyl hydrolase 35 family.</text>
</comment>
<feature type="domain" description="Glycoside hydrolase 35 catalytic" evidence="2">
    <location>
        <begin position="11"/>
        <end position="115"/>
    </location>
</feature>
<dbReference type="Gene3D" id="3.20.20.80">
    <property type="entry name" value="Glycosidases"/>
    <property type="match status" value="1"/>
</dbReference>
<evidence type="ECO:0000259" key="2">
    <source>
        <dbReference type="Pfam" id="PF01301"/>
    </source>
</evidence>
<dbReference type="Pfam" id="PF01301">
    <property type="entry name" value="Glyco_hydro_35"/>
    <property type="match status" value="1"/>
</dbReference>
<dbReference type="SUPFAM" id="SSF51445">
    <property type="entry name" value="(Trans)glycosidases"/>
    <property type="match status" value="1"/>
</dbReference>
<dbReference type="AlphaFoldDB" id="X1J516"/>
<dbReference type="GO" id="GO:0004553">
    <property type="term" value="F:hydrolase activity, hydrolyzing O-glycosyl compounds"/>
    <property type="evidence" value="ECO:0007669"/>
    <property type="project" value="InterPro"/>
</dbReference>
<dbReference type="GO" id="GO:0005975">
    <property type="term" value="P:carbohydrate metabolic process"/>
    <property type="evidence" value="ECO:0007669"/>
    <property type="project" value="InterPro"/>
</dbReference>
<evidence type="ECO:0000313" key="3">
    <source>
        <dbReference type="EMBL" id="GAH89062.1"/>
    </source>
</evidence>
<proteinExistence type="inferred from homology"/>
<dbReference type="EMBL" id="BARU01036292">
    <property type="protein sequence ID" value="GAH89062.1"/>
    <property type="molecule type" value="Genomic_DNA"/>
</dbReference>
<name>X1J516_9ZZZZ</name>
<protein>
    <recommendedName>
        <fullName evidence="2">Glycoside hydrolase 35 catalytic domain-containing protein</fullName>
    </recommendedName>
</protein>
<dbReference type="InterPro" id="IPR017853">
    <property type="entry name" value="GH"/>
</dbReference>